<sequence length="676" mass="78673">MAARMFLTTNSTEREERILARRARIAARMEQKKRALNPELSAATKVSEAPTEPLAGTGEKAKKQIADSRNGFNLVLENGIQDVSSVKAWIIQREEVRKEEQKKRMAELAIRRAEEKKEADTINDSIAERWAVVAKKDVPEELRKSIAEVISSKDKLIKEYSIDIKAKEEEYVKTLAKQAEEIDQLIQKMRNQVKDLAKSYEQEMSAIDDSFLEERHILRKANAEEMEVLYEDRRNNEGKYAESRQERDEEARQQIETLQTIEAEEYNELKIKLETEIQTLEQHLQVMKATFQLNHEKLTHNFRLLDERNFEHTQLIQQQKKKINRLQDMGSTLKARYEKNDKKYRQKNIELTEEYKRTTDQYKDLQAIFKNFQEKDHRKYKEVWNMNEERVSVLVNRLIQGDKIIAEQQLGLLWFPPTEDIYAISDTRTGDHSTGLGVSPSKSAENPLQHEDMKPLIQMLCDEAGFLVDDKVKNVIGGIRTNEQNMIMIDSILSVLGVESPTAVESLISYFVKNDYTQEKPELIAPTEAMAALKSFVKDHQVRIKEGDGDDEEQDLKFTVAIEQLTTTSEEKEEKIQKVIEKEYWQRLANVVPEKTVQTWESLEKELVKYNQVLTARSDLLRETDSIRKQNDELKTLLNQYINAKVTSAVHDLSLNLTTWQINEELIVPVFKHTRD</sequence>
<name>A0A2P6N7E6_9EUKA</name>
<dbReference type="PANTHER" id="PTHR21625">
    <property type="entry name" value="NYD-SP28 PROTEIN"/>
    <property type="match status" value="1"/>
</dbReference>
<evidence type="ECO:0000256" key="3">
    <source>
        <dbReference type="SAM" id="Coils"/>
    </source>
</evidence>
<dbReference type="GO" id="GO:0070286">
    <property type="term" value="P:axonemal dynein complex assembly"/>
    <property type="evidence" value="ECO:0007669"/>
    <property type="project" value="InterPro"/>
</dbReference>
<dbReference type="Pfam" id="PF14775">
    <property type="entry name" value="NYD-SP28_assoc"/>
    <property type="match status" value="1"/>
</dbReference>
<evidence type="ECO:0000256" key="1">
    <source>
        <dbReference type="ARBA" id="ARBA00009688"/>
    </source>
</evidence>
<reference evidence="7 8" key="1">
    <citation type="journal article" date="2018" name="Genome Biol. Evol.">
        <title>Multiple Roots of Fruiting Body Formation in Amoebozoa.</title>
        <authorList>
            <person name="Hillmann F."/>
            <person name="Forbes G."/>
            <person name="Novohradska S."/>
            <person name="Ferling I."/>
            <person name="Riege K."/>
            <person name="Groth M."/>
            <person name="Westermann M."/>
            <person name="Marz M."/>
            <person name="Spaller T."/>
            <person name="Winckler T."/>
            <person name="Schaap P."/>
            <person name="Glockner G."/>
        </authorList>
    </citation>
    <scope>NUCLEOTIDE SEQUENCE [LARGE SCALE GENOMIC DNA]</scope>
    <source>
        <strain evidence="7 8">Jena</strain>
    </source>
</reference>
<evidence type="ECO:0000256" key="2">
    <source>
        <dbReference type="ARBA" id="ARBA00023054"/>
    </source>
</evidence>
<gene>
    <name evidence="7" type="ORF">PROFUN_12472</name>
</gene>
<dbReference type="InterPro" id="IPR039750">
    <property type="entry name" value="DRC1/DRC2"/>
</dbReference>
<dbReference type="OrthoDB" id="10260459at2759"/>
<feature type="coiled-coil region" evidence="3">
    <location>
        <begin position="263"/>
        <end position="290"/>
    </location>
</feature>
<evidence type="ECO:0000259" key="6">
    <source>
        <dbReference type="Pfam" id="PF14775"/>
    </source>
</evidence>
<dbReference type="InParanoid" id="A0A2P6N7E6"/>
<dbReference type="GO" id="GO:0060285">
    <property type="term" value="P:cilium-dependent cell motility"/>
    <property type="evidence" value="ECO:0007669"/>
    <property type="project" value="TreeGrafter"/>
</dbReference>
<accession>A0A2P6N7E6</accession>
<dbReference type="GO" id="GO:0005858">
    <property type="term" value="C:axonemal dynein complex"/>
    <property type="evidence" value="ECO:0007669"/>
    <property type="project" value="InterPro"/>
</dbReference>
<evidence type="ECO:0000313" key="7">
    <source>
        <dbReference type="EMBL" id="PRP79860.1"/>
    </source>
</evidence>
<dbReference type="InterPro" id="IPR029440">
    <property type="entry name" value="DRC1_C"/>
</dbReference>
<evidence type="ECO:0000259" key="5">
    <source>
        <dbReference type="Pfam" id="PF14772"/>
    </source>
</evidence>
<keyword evidence="8" id="KW-1185">Reference proteome</keyword>
<dbReference type="PANTHER" id="PTHR21625:SF1">
    <property type="entry name" value="DYNEIN REGULATORY COMPLEX PROTEIN 1"/>
    <property type="match status" value="1"/>
</dbReference>
<comment type="caution">
    <text evidence="7">The sequence shown here is derived from an EMBL/GenBank/DDBJ whole genome shotgun (WGS) entry which is preliminary data.</text>
</comment>
<organism evidence="7 8">
    <name type="scientific">Planoprotostelium fungivorum</name>
    <dbReference type="NCBI Taxonomy" id="1890364"/>
    <lineage>
        <taxon>Eukaryota</taxon>
        <taxon>Amoebozoa</taxon>
        <taxon>Evosea</taxon>
        <taxon>Variosea</taxon>
        <taxon>Cavosteliida</taxon>
        <taxon>Cavosteliaceae</taxon>
        <taxon>Planoprotostelium</taxon>
    </lineage>
</organism>
<evidence type="ECO:0008006" key="9">
    <source>
        <dbReference type="Google" id="ProtNLM"/>
    </source>
</evidence>
<dbReference type="STRING" id="1890364.A0A2P6N7E6"/>
<dbReference type="GO" id="GO:0003352">
    <property type="term" value="P:regulation of cilium movement"/>
    <property type="evidence" value="ECO:0007669"/>
    <property type="project" value="TreeGrafter"/>
</dbReference>
<evidence type="ECO:0000256" key="4">
    <source>
        <dbReference type="SAM" id="MobiDB-lite"/>
    </source>
</evidence>
<dbReference type="AlphaFoldDB" id="A0A2P6N7E6"/>
<keyword evidence="2 3" id="KW-0175">Coiled coil</keyword>
<dbReference type="EMBL" id="MDYQ01000168">
    <property type="protein sequence ID" value="PRP79860.1"/>
    <property type="molecule type" value="Genomic_DNA"/>
</dbReference>
<feature type="domain" description="Dynein regulatory complex protein 1/2 N-terminal" evidence="5">
    <location>
        <begin position="92"/>
        <end position="182"/>
    </location>
</feature>
<protein>
    <recommendedName>
        <fullName evidence="9">Dynein regulatory complex protein 1</fullName>
    </recommendedName>
</protein>
<comment type="similarity">
    <text evidence="1">Belongs to the DRC1 family.</text>
</comment>
<evidence type="ECO:0000313" key="8">
    <source>
        <dbReference type="Proteomes" id="UP000241769"/>
    </source>
</evidence>
<feature type="coiled-coil region" evidence="3">
    <location>
        <begin position="316"/>
        <end position="375"/>
    </location>
</feature>
<proteinExistence type="inferred from homology"/>
<feature type="region of interest" description="Disordered" evidence="4">
    <location>
        <begin position="41"/>
        <end position="60"/>
    </location>
</feature>
<dbReference type="InterPro" id="IPR039505">
    <property type="entry name" value="DRC1/2_N"/>
</dbReference>
<feature type="domain" description="Dynein regulatory complex protein 1 C-terminal" evidence="6">
    <location>
        <begin position="583"/>
        <end position="642"/>
    </location>
</feature>
<dbReference type="Proteomes" id="UP000241769">
    <property type="component" value="Unassembled WGS sequence"/>
</dbReference>
<feature type="coiled-coil region" evidence="3">
    <location>
        <begin position="168"/>
        <end position="206"/>
    </location>
</feature>
<dbReference type="Pfam" id="PF14772">
    <property type="entry name" value="NYD-SP28"/>
    <property type="match status" value="1"/>
</dbReference>
<feature type="coiled-coil region" evidence="3">
    <location>
        <begin position="91"/>
        <end position="118"/>
    </location>
</feature>